<comment type="caution">
    <text evidence="1">The sequence shown here is derived from an EMBL/GenBank/DDBJ whole genome shotgun (WGS) entry which is preliminary data.</text>
</comment>
<gene>
    <name evidence="1" type="ORF">BSK51_04490</name>
</gene>
<evidence type="ECO:0000313" key="2">
    <source>
        <dbReference type="Proteomes" id="UP000187313"/>
    </source>
</evidence>
<evidence type="ECO:0000313" key="1">
    <source>
        <dbReference type="EMBL" id="OMD55316.1"/>
    </source>
</evidence>
<dbReference type="EMBL" id="MPTD01000002">
    <property type="protein sequence ID" value="OMD55316.1"/>
    <property type="molecule type" value="Genomic_DNA"/>
</dbReference>
<protein>
    <submittedName>
        <fullName evidence="1">Uncharacterized protein</fullName>
    </submittedName>
</protein>
<organism evidence="1 2">
    <name type="scientific">Paenibacillus odorifer</name>
    <dbReference type="NCBI Taxonomy" id="189426"/>
    <lineage>
        <taxon>Bacteria</taxon>
        <taxon>Bacillati</taxon>
        <taxon>Bacillota</taxon>
        <taxon>Bacilli</taxon>
        <taxon>Bacillales</taxon>
        <taxon>Paenibacillaceae</taxon>
        <taxon>Paenibacillus</taxon>
    </lineage>
</organism>
<accession>A0ABX3HVC5</accession>
<reference evidence="1 2" key="1">
    <citation type="submission" date="2016-10" db="EMBL/GenBank/DDBJ databases">
        <title>Paenibacillus species isolates.</title>
        <authorList>
            <person name="Beno S.M."/>
        </authorList>
    </citation>
    <scope>NUCLEOTIDE SEQUENCE [LARGE SCALE GENOMIC DNA]</scope>
    <source>
        <strain evidence="1 2">FSL R5-0923</strain>
    </source>
</reference>
<sequence length="80" mass="9360">MAVQVHACLLGNWVNLTDDPECKIGESGSSPYIWWEEGAKVWSPHTREEQHTMYQLDYVHIVYKGTDYRIHPIFIQIVNN</sequence>
<name>A0ABX3HVC5_9BACL</name>
<dbReference type="Proteomes" id="UP000187313">
    <property type="component" value="Unassembled WGS sequence"/>
</dbReference>
<keyword evidence="2" id="KW-1185">Reference proteome</keyword>
<proteinExistence type="predicted"/>
<dbReference type="RefSeq" id="WP_076298357.1">
    <property type="nucleotide sequence ID" value="NZ_MPTD01000002.1"/>
</dbReference>